<dbReference type="Pfam" id="PF00389">
    <property type="entry name" value="2-Hacid_dh"/>
    <property type="match status" value="1"/>
</dbReference>
<dbReference type="PROSITE" id="PS00671">
    <property type="entry name" value="D_2_HYDROXYACID_DH_3"/>
    <property type="match status" value="1"/>
</dbReference>
<evidence type="ECO:0000259" key="7">
    <source>
        <dbReference type="Pfam" id="PF02826"/>
    </source>
</evidence>
<evidence type="ECO:0000256" key="1">
    <source>
        <dbReference type="ARBA" id="ARBA00005854"/>
    </source>
</evidence>
<evidence type="ECO:0000256" key="5">
    <source>
        <dbReference type="SAM" id="MobiDB-lite"/>
    </source>
</evidence>
<comment type="similarity">
    <text evidence="1 4">Belongs to the D-isomer specific 2-hydroxyacid dehydrogenase family.</text>
</comment>
<gene>
    <name evidence="8" type="ORF">E2L08_11445</name>
</gene>
<dbReference type="SUPFAM" id="SSF52283">
    <property type="entry name" value="Formate/glycerate dehydrogenase catalytic domain-like"/>
    <property type="match status" value="1"/>
</dbReference>
<feature type="domain" description="D-isomer specific 2-hydroxyacid dehydrogenase catalytic" evidence="6">
    <location>
        <begin position="31"/>
        <end position="308"/>
    </location>
</feature>
<dbReference type="InterPro" id="IPR029753">
    <property type="entry name" value="D-isomer_DH_CS"/>
</dbReference>
<dbReference type="EMBL" id="SNAA01000012">
    <property type="protein sequence ID" value="TDL78355.1"/>
    <property type="molecule type" value="Genomic_DNA"/>
</dbReference>
<reference evidence="8 9" key="1">
    <citation type="submission" date="2019-03" db="EMBL/GenBank/DDBJ databases">
        <title>Primorskyibacter sp. SS33 isolated from sediments.</title>
        <authorList>
            <person name="Xunke S."/>
        </authorList>
    </citation>
    <scope>NUCLEOTIDE SEQUENCE [LARGE SCALE GENOMIC DNA]</scope>
    <source>
        <strain evidence="8 9">SS33</strain>
    </source>
</reference>
<feature type="compositionally biased region" description="Basic and acidic residues" evidence="5">
    <location>
        <begin position="311"/>
        <end position="325"/>
    </location>
</feature>
<dbReference type="CDD" id="cd12173">
    <property type="entry name" value="PGDH_4"/>
    <property type="match status" value="1"/>
</dbReference>
<protein>
    <submittedName>
        <fullName evidence="8">Hydroxyacid dehydrogenase</fullName>
    </submittedName>
</protein>
<feature type="domain" description="D-isomer specific 2-hydroxyacid dehydrogenase NAD-binding" evidence="7">
    <location>
        <begin position="107"/>
        <end position="284"/>
    </location>
</feature>
<comment type="caution">
    <text evidence="8">The sequence shown here is derived from an EMBL/GenBank/DDBJ whole genome shotgun (WGS) entry which is preliminary data.</text>
</comment>
<dbReference type="SUPFAM" id="SSF51735">
    <property type="entry name" value="NAD(P)-binding Rossmann-fold domains"/>
    <property type="match status" value="1"/>
</dbReference>
<dbReference type="PANTHER" id="PTHR42789:SF1">
    <property type="entry name" value="D-ISOMER SPECIFIC 2-HYDROXYACID DEHYDROGENASE FAMILY PROTEIN (AFU_ORTHOLOGUE AFUA_6G10090)"/>
    <property type="match status" value="1"/>
</dbReference>
<keyword evidence="2 4" id="KW-0560">Oxidoreductase</keyword>
<evidence type="ECO:0000313" key="9">
    <source>
        <dbReference type="Proteomes" id="UP000295701"/>
    </source>
</evidence>
<keyword evidence="9" id="KW-1185">Reference proteome</keyword>
<evidence type="ECO:0000259" key="6">
    <source>
        <dbReference type="Pfam" id="PF00389"/>
    </source>
</evidence>
<dbReference type="GO" id="GO:0016616">
    <property type="term" value="F:oxidoreductase activity, acting on the CH-OH group of donors, NAD or NADP as acceptor"/>
    <property type="evidence" value="ECO:0007669"/>
    <property type="project" value="InterPro"/>
</dbReference>
<dbReference type="GO" id="GO:0051287">
    <property type="term" value="F:NAD binding"/>
    <property type="evidence" value="ECO:0007669"/>
    <property type="project" value="InterPro"/>
</dbReference>
<evidence type="ECO:0000256" key="2">
    <source>
        <dbReference type="ARBA" id="ARBA00023002"/>
    </source>
</evidence>
<dbReference type="Proteomes" id="UP000295701">
    <property type="component" value="Unassembled WGS sequence"/>
</dbReference>
<evidence type="ECO:0000256" key="4">
    <source>
        <dbReference type="RuleBase" id="RU003719"/>
    </source>
</evidence>
<dbReference type="InterPro" id="IPR050857">
    <property type="entry name" value="D-2-hydroxyacid_DH"/>
</dbReference>
<dbReference type="Gene3D" id="3.40.50.720">
    <property type="entry name" value="NAD(P)-binding Rossmann-like Domain"/>
    <property type="match status" value="2"/>
</dbReference>
<dbReference type="InterPro" id="IPR006139">
    <property type="entry name" value="D-isomer_2_OHA_DH_cat_dom"/>
</dbReference>
<accession>A0A4R6A656</accession>
<name>A0A4R6A656_9RHOB</name>
<dbReference type="Pfam" id="PF02826">
    <property type="entry name" value="2-Hacid_dh_C"/>
    <property type="match status" value="1"/>
</dbReference>
<dbReference type="OrthoDB" id="9793626at2"/>
<dbReference type="InterPro" id="IPR006140">
    <property type="entry name" value="D-isomer_DH_NAD-bd"/>
</dbReference>
<dbReference type="PANTHER" id="PTHR42789">
    <property type="entry name" value="D-ISOMER SPECIFIC 2-HYDROXYACID DEHYDROGENASE FAMILY PROTEIN (AFU_ORTHOLOGUE AFUA_6G10090)"/>
    <property type="match status" value="1"/>
</dbReference>
<keyword evidence="3" id="KW-0520">NAD</keyword>
<dbReference type="PROSITE" id="PS00670">
    <property type="entry name" value="D_2_HYDROXYACID_DH_2"/>
    <property type="match status" value="1"/>
</dbReference>
<proteinExistence type="inferred from homology"/>
<feature type="region of interest" description="Disordered" evidence="5">
    <location>
        <begin position="306"/>
        <end position="325"/>
    </location>
</feature>
<organism evidence="8 9">
    <name type="scientific">Palleronia sediminis</name>
    <dbReference type="NCBI Taxonomy" id="2547833"/>
    <lineage>
        <taxon>Bacteria</taxon>
        <taxon>Pseudomonadati</taxon>
        <taxon>Pseudomonadota</taxon>
        <taxon>Alphaproteobacteria</taxon>
        <taxon>Rhodobacterales</taxon>
        <taxon>Roseobacteraceae</taxon>
        <taxon>Palleronia</taxon>
    </lineage>
</organism>
<dbReference type="AlphaFoldDB" id="A0A4R6A656"/>
<dbReference type="InterPro" id="IPR036291">
    <property type="entry name" value="NAD(P)-bd_dom_sf"/>
</dbReference>
<sequence length="325" mass="33530">MQVVVTEFMDETALAGFGPGIGVVYAPDLVEDRARLLDALRSADAVIVRNRTQVDAELLAAAPRLRAVGRLGVGLDNIDLAACEARGIDVLPATGANALSVAEYVIAAALVLVRGAYMATDELRAGAWPRNRLIGGEISGRTMGLLGLGGIARMVADRARALGMTVAAHDPHLAADDPAWTGVHRCARPEDLFGLSDVLSIHVPLTDTTRGLVGTEALARLPRGAIVINTARGGVVDEHALAQALRAGRIGGAALDVFAQEPLDASAGAVFDGLANLILTPHVAGVTHEGNARVSQVTVANVARALGTGGEDGRNAHRTDADTTP</sequence>
<evidence type="ECO:0000313" key="8">
    <source>
        <dbReference type="EMBL" id="TDL78355.1"/>
    </source>
</evidence>
<evidence type="ECO:0000256" key="3">
    <source>
        <dbReference type="ARBA" id="ARBA00023027"/>
    </source>
</evidence>